<accession>A0AAI9XCU3</accession>
<dbReference type="AlphaFoldDB" id="A0AAI9XCU3"/>
<organism evidence="1 2">
    <name type="scientific">Penicillium thymicola</name>
    <dbReference type="NCBI Taxonomy" id="293382"/>
    <lineage>
        <taxon>Eukaryota</taxon>
        <taxon>Fungi</taxon>
        <taxon>Dikarya</taxon>
        <taxon>Ascomycota</taxon>
        <taxon>Pezizomycotina</taxon>
        <taxon>Eurotiomycetes</taxon>
        <taxon>Eurotiomycetidae</taxon>
        <taxon>Eurotiales</taxon>
        <taxon>Aspergillaceae</taxon>
        <taxon>Penicillium</taxon>
    </lineage>
</organism>
<evidence type="ECO:0000313" key="1">
    <source>
        <dbReference type="EMBL" id="KAJ9492252.1"/>
    </source>
</evidence>
<comment type="caution">
    <text evidence="1">The sequence shown here is derived from an EMBL/GenBank/DDBJ whole genome shotgun (WGS) entry which is preliminary data.</text>
</comment>
<name>A0AAI9XCU3_PENTH</name>
<evidence type="ECO:0000313" key="2">
    <source>
        <dbReference type="Proteomes" id="UP001227192"/>
    </source>
</evidence>
<gene>
    <name evidence="1" type="ORF">VN97_g958</name>
</gene>
<sequence length="69" mass="8099">MFAPCKTEHKKEFWECLLFRSRGKDAQVARLGCSSEGPLETLKCYTAYYDYNIYHNEPIYAHIVSMICQ</sequence>
<protein>
    <submittedName>
        <fullName evidence="1">Uncharacterized protein</fullName>
    </submittedName>
</protein>
<keyword evidence="2" id="KW-1185">Reference proteome</keyword>
<dbReference type="Proteomes" id="UP001227192">
    <property type="component" value="Unassembled WGS sequence"/>
</dbReference>
<dbReference type="EMBL" id="LACB01000015">
    <property type="protein sequence ID" value="KAJ9492252.1"/>
    <property type="molecule type" value="Genomic_DNA"/>
</dbReference>
<reference evidence="1" key="1">
    <citation type="submission" date="2015-06" db="EMBL/GenBank/DDBJ databases">
        <authorList>
            <person name="Nguyen H."/>
        </authorList>
    </citation>
    <scope>NUCLEOTIDE SEQUENCE</scope>
    <source>
        <strain evidence="1">DAOM 180753</strain>
    </source>
</reference>
<proteinExistence type="predicted"/>
<reference evidence="1" key="2">
    <citation type="journal article" date="2016" name="Fungal Biol.">
        <title>Ochratoxin A production by Penicillium thymicola.</title>
        <authorList>
            <person name="Nguyen H.D.T."/>
            <person name="McMullin D.R."/>
            <person name="Ponomareva E."/>
            <person name="Riley R."/>
            <person name="Pomraning K.R."/>
            <person name="Baker S.E."/>
            <person name="Seifert K.A."/>
        </authorList>
    </citation>
    <scope>NUCLEOTIDE SEQUENCE</scope>
    <source>
        <strain evidence="1">DAOM 180753</strain>
    </source>
</reference>